<gene>
    <name evidence="6" type="ORF">HPBE_LOCUS5138</name>
</gene>
<sequence>MSTTWETLARLAPTIVPIIILNFEVLGIFGNVNLIIATIRNRNLQTKHGFQGILLALTSFYQLMCLFGELINAVLGIRGGEIKRDECFILMTPYLVFSIWVLNNRSIRGRKRDQAVRRRINTAWLKWRESIRILCDRGCSRTLKGRVYRTVVKPAFLYGSECWALGKAQEWQQHATEMRMLRWACG</sequence>
<dbReference type="Pfam" id="PF10320">
    <property type="entry name" value="7TM_GPCR_Srsx"/>
    <property type="match status" value="1"/>
</dbReference>
<feature type="transmembrane region" description="Helical" evidence="5">
    <location>
        <begin position="15"/>
        <end position="40"/>
    </location>
</feature>
<evidence type="ECO:0000256" key="5">
    <source>
        <dbReference type="SAM" id="Phobius"/>
    </source>
</evidence>
<dbReference type="WBParaSite" id="HPBE_0000513701-mRNA-1">
    <property type="protein sequence ID" value="HPBE_0000513701-mRNA-1"/>
    <property type="gene ID" value="HPBE_0000513701"/>
</dbReference>
<keyword evidence="3 5" id="KW-1133">Transmembrane helix</keyword>
<name>A0A183FF80_HELPZ</name>
<dbReference type="EMBL" id="UZAH01025419">
    <property type="protein sequence ID" value="VDO63517.1"/>
    <property type="molecule type" value="Genomic_DNA"/>
</dbReference>
<accession>A0A3P7XU04</accession>
<evidence type="ECO:0000256" key="4">
    <source>
        <dbReference type="ARBA" id="ARBA00023136"/>
    </source>
</evidence>
<evidence type="ECO:0000256" key="3">
    <source>
        <dbReference type="ARBA" id="ARBA00022989"/>
    </source>
</evidence>
<evidence type="ECO:0000256" key="2">
    <source>
        <dbReference type="ARBA" id="ARBA00022692"/>
    </source>
</evidence>
<dbReference type="AlphaFoldDB" id="A0A183FF80"/>
<reference evidence="6 7" key="1">
    <citation type="submission" date="2018-11" db="EMBL/GenBank/DDBJ databases">
        <authorList>
            <consortium name="Pathogen Informatics"/>
        </authorList>
    </citation>
    <scope>NUCLEOTIDE SEQUENCE [LARGE SCALE GENOMIC DNA]</scope>
</reference>
<feature type="transmembrane region" description="Helical" evidence="5">
    <location>
        <begin position="87"/>
        <end position="103"/>
    </location>
</feature>
<dbReference type="PANTHER" id="PTHR46238:SF8">
    <property type="entry name" value="ENDONUCLEASE_EXONUCLEASE_PHOSPHATASE DOMAIN-CONTAINING PROTEIN"/>
    <property type="match status" value="1"/>
</dbReference>
<evidence type="ECO:0000313" key="8">
    <source>
        <dbReference type="WBParaSite" id="HPBE_0000513701-mRNA-1"/>
    </source>
</evidence>
<evidence type="ECO:0000313" key="6">
    <source>
        <dbReference type="EMBL" id="VDO63517.1"/>
    </source>
</evidence>
<accession>A0A183FF80</accession>
<comment type="subcellular location">
    <subcellularLocation>
        <location evidence="1">Membrane</location>
    </subcellularLocation>
</comment>
<reference evidence="8" key="2">
    <citation type="submission" date="2019-09" db="UniProtKB">
        <authorList>
            <consortium name="WormBaseParasite"/>
        </authorList>
    </citation>
    <scope>IDENTIFICATION</scope>
</reference>
<dbReference type="PANTHER" id="PTHR46238">
    <property type="entry name" value="REVERSE TRANSCRIPTASE DOMAIN-CONTAINING PROTEIN"/>
    <property type="match status" value="1"/>
</dbReference>
<keyword evidence="7" id="KW-1185">Reference proteome</keyword>
<dbReference type="GO" id="GO:0016020">
    <property type="term" value="C:membrane"/>
    <property type="evidence" value="ECO:0007669"/>
    <property type="project" value="UniProtKB-SubCell"/>
</dbReference>
<dbReference type="OrthoDB" id="5836449at2759"/>
<evidence type="ECO:0000313" key="7">
    <source>
        <dbReference type="Proteomes" id="UP000050761"/>
    </source>
</evidence>
<feature type="transmembrane region" description="Helical" evidence="5">
    <location>
        <begin position="52"/>
        <end position="75"/>
    </location>
</feature>
<dbReference type="Proteomes" id="UP000050761">
    <property type="component" value="Unassembled WGS sequence"/>
</dbReference>
<dbReference type="InterPro" id="IPR000276">
    <property type="entry name" value="GPCR_Rhodpsn"/>
</dbReference>
<protein>
    <submittedName>
        <fullName evidence="8">G_PROTEIN_RECEP_F1_2 domain-containing protein</fullName>
    </submittedName>
</protein>
<proteinExistence type="predicted"/>
<keyword evidence="4 5" id="KW-0472">Membrane</keyword>
<evidence type="ECO:0000256" key="1">
    <source>
        <dbReference type="ARBA" id="ARBA00004370"/>
    </source>
</evidence>
<keyword evidence="2 5" id="KW-0812">Transmembrane</keyword>
<dbReference type="GO" id="GO:0004930">
    <property type="term" value="F:G protein-coupled receptor activity"/>
    <property type="evidence" value="ECO:0007669"/>
    <property type="project" value="InterPro"/>
</dbReference>
<dbReference type="SMART" id="SM01381">
    <property type="entry name" value="7TM_GPCR_Srsx"/>
    <property type="match status" value="1"/>
</dbReference>
<organism evidence="7 8">
    <name type="scientific">Heligmosomoides polygyrus</name>
    <name type="common">Parasitic roundworm</name>
    <dbReference type="NCBI Taxonomy" id="6339"/>
    <lineage>
        <taxon>Eukaryota</taxon>
        <taxon>Metazoa</taxon>
        <taxon>Ecdysozoa</taxon>
        <taxon>Nematoda</taxon>
        <taxon>Chromadorea</taxon>
        <taxon>Rhabditida</taxon>
        <taxon>Rhabditina</taxon>
        <taxon>Rhabditomorpha</taxon>
        <taxon>Strongyloidea</taxon>
        <taxon>Heligmosomidae</taxon>
        <taxon>Heligmosomoides</taxon>
    </lineage>
</organism>
<dbReference type="InterPro" id="IPR019424">
    <property type="entry name" value="7TM_GPCR_Srsx"/>
</dbReference>